<comment type="caution">
    <text evidence="1">The sequence shown here is derived from an EMBL/GenBank/DDBJ whole genome shotgun (WGS) entry which is preliminary data.</text>
</comment>
<dbReference type="RefSeq" id="WP_218251597.1">
    <property type="nucleotide sequence ID" value="NZ_JABXWD010000062.1"/>
</dbReference>
<sequence>MAQIVNPRVEVRIFGATDTITIKDLFMSVAITKDLEDEPNEADLTVYNLAAATRAQLVDADSHAAPVEIYLTPSGIDELVLAFRGEVDNVHHRNMRPGYETTIHCTSQQLNHRSKYIDKKTFAAGTSVSAIVDFFVKEISLPSQIETLPSQNIILSQSFNGPAFLLLHRFVNDFGMFAFILDGVLHISSVDAPNDPQGISIDPNMLLTAPESTLRTDAERIQRMLNFDIDYKDPVKKKRRRKTKVRKVAGLYKGATASGADDYVEFEAVDTEIRGYDFTLLMQPHLQPDNLIHFNTDELKNKLHRITVVRHFGNNENFSDWTTELETQEYIDDDGDILAGLNLEL</sequence>
<organism evidence="1 2">
    <name type="scientific">Candidatus Magnetobacterium casense</name>
    <dbReference type="NCBI Taxonomy" id="1455061"/>
    <lineage>
        <taxon>Bacteria</taxon>
        <taxon>Pseudomonadati</taxon>
        <taxon>Nitrospirota</taxon>
        <taxon>Thermodesulfovibrionia</taxon>
        <taxon>Thermodesulfovibrionales</taxon>
        <taxon>Candidatus Magnetobacteriaceae</taxon>
        <taxon>Candidatus Magnetobacterium</taxon>
    </lineage>
</organism>
<proteinExistence type="predicted"/>
<protein>
    <submittedName>
        <fullName evidence="1">Uncharacterized protein</fullName>
    </submittedName>
</protein>
<gene>
    <name evidence="1" type="ORF">HWQ67_05250</name>
</gene>
<dbReference type="Proteomes" id="UP001196980">
    <property type="component" value="Unassembled WGS sequence"/>
</dbReference>
<evidence type="ECO:0000313" key="1">
    <source>
        <dbReference type="EMBL" id="MBV6340983.1"/>
    </source>
</evidence>
<dbReference type="EMBL" id="JABXWD010000062">
    <property type="protein sequence ID" value="MBV6340983.1"/>
    <property type="molecule type" value="Genomic_DNA"/>
</dbReference>
<dbReference type="InterPro" id="IPR054496">
    <property type="entry name" value="E217_GP41"/>
</dbReference>
<evidence type="ECO:0000313" key="2">
    <source>
        <dbReference type="Proteomes" id="UP001196980"/>
    </source>
</evidence>
<accession>A0ABS6RYX3</accession>
<dbReference type="Pfam" id="PF22759">
    <property type="entry name" value="E217_GP41"/>
    <property type="match status" value="1"/>
</dbReference>
<keyword evidence="2" id="KW-1185">Reference proteome</keyword>
<name>A0ABS6RYX3_9BACT</name>
<reference evidence="1 2" key="1">
    <citation type="journal article" date="2020" name="J Geophys Res Biogeosci">
        <title>Magnetotaxis as an Adaptation to Enable Bacterial Shuttling of Microbial Sulfur and Sulfur Cycling Across Aquatic Oxic#Anoxic Interfaces.</title>
        <authorList>
            <person name="Li J."/>
            <person name="Liu P."/>
            <person name="Wang J."/>
            <person name="Roberts A.P."/>
            <person name="Pan Y."/>
        </authorList>
    </citation>
    <scope>NUCLEOTIDE SEQUENCE [LARGE SCALE GENOMIC DNA]</scope>
    <source>
        <strain evidence="1 2">MYR-1_YQ</strain>
    </source>
</reference>